<feature type="compositionally biased region" description="Basic and acidic residues" evidence="1">
    <location>
        <begin position="65"/>
        <end position="80"/>
    </location>
</feature>
<evidence type="ECO:0000313" key="3">
    <source>
        <dbReference type="Proteomes" id="UP000474640"/>
    </source>
</evidence>
<dbReference type="AlphaFoldDB" id="A0A7C8VS55"/>
<protein>
    <submittedName>
        <fullName evidence="2">Uncharacterized protein</fullName>
    </submittedName>
</protein>
<gene>
    <name evidence="2" type="ORF">TWF970_000226</name>
</gene>
<accession>A0A7C8VS55</accession>
<proteinExistence type="predicted"/>
<comment type="caution">
    <text evidence="2">The sequence shown here is derived from an EMBL/GenBank/DDBJ whole genome shotgun (WGS) entry which is preliminary data.</text>
</comment>
<name>A0A7C8VS55_ORBOL</name>
<feature type="compositionally biased region" description="Acidic residues" evidence="1">
    <location>
        <begin position="54"/>
        <end position="64"/>
    </location>
</feature>
<dbReference type="EMBL" id="JAABOJ010000001">
    <property type="protein sequence ID" value="KAF3290970.1"/>
    <property type="molecule type" value="Genomic_DNA"/>
</dbReference>
<organism evidence="2 3">
    <name type="scientific">Orbilia oligospora</name>
    <name type="common">Nematode-trapping fungus</name>
    <name type="synonym">Arthrobotrys oligospora</name>
    <dbReference type="NCBI Taxonomy" id="2813651"/>
    <lineage>
        <taxon>Eukaryota</taxon>
        <taxon>Fungi</taxon>
        <taxon>Dikarya</taxon>
        <taxon>Ascomycota</taxon>
        <taxon>Pezizomycotina</taxon>
        <taxon>Orbiliomycetes</taxon>
        <taxon>Orbiliales</taxon>
        <taxon>Orbiliaceae</taxon>
        <taxon>Orbilia</taxon>
    </lineage>
</organism>
<feature type="region of interest" description="Disordered" evidence="1">
    <location>
        <begin position="1"/>
        <end position="102"/>
    </location>
</feature>
<sequence>MEKGRENEEIRRGTDDNETMLRGKKVCCGSRNGTSLRAWSSKKVPRMERNQEEAEKEEEEEEEKEEYKRGSGDYTSLERRSGRRVVGTGGGSLSVVRIKKKF</sequence>
<feature type="compositionally biased region" description="Basic and acidic residues" evidence="1">
    <location>
        <begin position="1"/>
        <end position="21"/>
    </location>
</feature>
<evidence type="ECO:0000313" key="2">
    <source>
        <dbReference type="EMBL" id="KAF3290970.1"/>
    </source>
</evidence>
<evidence type="ECO:0000256" key="1">
    <source>
        <dbReference type="SAM" id="MobiDB-lite"/>
    </source>
</evidence>
<dbReference type="Proteomes" id="UP000474640">
    <property type="component" value="Unassembled WGS sequence"/>
</dbReference>
<reference evidence="2 3" key="1">
    <citation type="submission" date="2020-01" db="EMBL/GenBank/DDBJ databases">
        <authorList>
            <person name="Palmer J.M."/>
        </authorList>
    </citation>
    <scope>NUCLEOTIDE SEQUENCE [LARGE SCALE GENOMIC DNA]</scope>
    <source>
        <strain evidence="2 3">TWF970</strain>
    </source>
</reference>